<keyword evidence="1" id="KW-1133">Transmembrane helix</keyword>
<dbReference type="EMBL" id="ML977506">
    <property type="protein sequence ID" value="KAF2129412.1"/>
    <property type="molecule type" value="Genomic_DNA"/>
</dbReference>
<dbReference type="AlphaFoldDB" id="A0A6A6ABW6"/>
<evidence type="ECO:0000256" key="2">
    <source>
        <dbReference type="SAM" id="SignalP"/>
    </source>
</evidence>
<keyword evidence="1" id="KW-0812">Transmembrane</keyword>
<protein>
    <submittedName>
        <fullName evidence="3">Uncharacterized protein</fullName>
    </submittedName>
</protein>
<feature type="signal peptide" evidence="2">
    <location>
        <begin position="1"/>
        <end position="21"/>
    </location>
</feature>
<dbReference type="Proteomes" id="UP000799771">
    <property type="component" value="Unassembled WGS sequence"/>
</dbReference>
<dbReference type="RefSeq" id="XP_033523801.1">
    <property type="nucleotide sequence ID" value="XM_033668126.1"/>
</dbReference>
<evidence type="ECO:0000256" key="1">
    <source>
        <dbReference type="SAM" id="Phobius"/>
    </source>
</evidence>
<feature type="transmembrane region" description="Helical" evidence="1">
    <location>
        <begin position="141"/>
        <end position="158"/>
    </location>
</feature>
<keyword evidence="1" id="KW-0472">Membrane</keyword>
<gene>
    <name evidence="3" type="ORF">P153DRAFT_366804</name>
</gene>
<organism evidence="3 4">
    <name type="scientific">Dothidotthia symphoricarpi CBS 119687</name>
    <dbReference type="NCBI Taxonomy" id="1392245"/>
    <lineage>
        <taxon>Eukaryota</taxon>
        <taxon>Fungi</taxon>
        <taxon>Dikarya</taxon>
        <taxon>Ascomycota</taxon>
        <taxon>Pezizomycotina</taxon>
        <taxon>Dothideomycetes</taxon>
        <taxon>Pleosporomycetidae</taxon>
        <taxon>Pleosporales</taxon>
        <taxon>Dothidotthiaceae</taxon>
        <taxon>Dothidotthia</taxon>
    </lineage>
</organism>
<accession>A0A6A6ABW6</accession>
<keyword evidence="4" id="KW-1185">Reference proteome</keyword>
<name>A0A6A6ABW6_9PLEO</name>
<dbReference type="GeneID" id="54408558"/>
<sequence length="159" mass="17216">MYSKLLANLLLFLSIFRFTLATSEQTYDHSTINLAARQISTNAETCLDYEVTANRSTIGANSTYRSAFLQKSSTGTMYNARMLDAASKKLPALTANKELNDQCGNWTKIAFEGAQVNFTNGIVAQFSTEGLPVGIKAGPELIGIIGGIATLMSVVWVFS</sequence>
<feature type="chain" id="PRO_5025689155" evidence="2">
    <location>
        <begin position="22"/>
        <end position="159"/>
    </location>
</feature>
<reference evidence="3" key="1">
    <citation type="journal article" date="2020" name="Stud. Mycol.">
        <title>101 Dothideomycetes genomes: a test case for predicting lifestyles and emergence of pathogens.</title>
        <authorList>
            <person name="Haridas S."/>
            <person name="Albert R."/>
            <person name="Binder M."/>
            <person name="Bloem J."/>
            <person name="Labutti K."/>
            <person name="Salamov A."/>
            <person name="Andreopoulos B."/>
            <person name="Baker S."/>
            <person name="Barry K."/>
            <person name="Bills G."/>
            <person name="Bluhm B."/>
            <person name="Cannon C."/>
            <person name="Castanera R."/>
            <person name="Culley D."/>
            <person name="Daum C."/>
            <person name="Ezra D."/>
            <person name="Gonzalez J."/>
            <person name="Henrissat B."/>
            <person name="Kuo A."/>
            <person name="Liang C."/>
            <person name="Lipzen A."/>
            <person name="Lutzoni F."/>
            <person name="Magnuson J."/>
            <person name="Mondo S."/>
            <person name="Nolan M."/>
            <person name="Ohm R."/>
            <person name="Pangilinan J."/>
            <person name="Park H.-J."/>
            <person name="Ramirez L."/>
            <person name="Alfaro M."/>
            <person name="Sun H."/>
            <person name="Tritt A."/>
            <person name="Yoshinaga Y."/>
            <person name="Zwiers L.-H."/>
            <person name="Turgeon B."/>
            <person name="Goodwin S."/>
            <person name="Spatafora J."/>
            <person name="Crous P."/>
            <person name="Grigoriev I."/>
        </authorList>
    </citation>
    <scope>NUCLEOTIDE SEQUENCE</scope>
    <source>
        <strain evidence="3">CBS 119687</strain>
    </source>
</reference>
<proteinExistence type="predicted"/>
<dbReference type="OrthoDB" id="3438213at2759"/>
<evidence type="ECO:0000313" key="4">
    <source>
        <dbReference type="Proteomes" id="UP000799771"/>
    </source>
</evidence>
<keyword evidence="2" id="KW-0732">Signal</keyword>
<evidence type="ECO:0000313" key="3">
    <source>
        <dbReference type="EMBL" id="KAF2129412.1"/>
    </source>
</evidence>